<reference evidence="1 2" key="1">
    <citation type="submission" date="2020-07" db="EMBL/GenBank/DDBJ databases">
        <title>Sequencing the genomes of 1000 actinobacteria strains.</title>
        <authorList>
            <person name="Klenk H.-P."/>
        </authorList>
    </citation>
    <scope>NUCLEOTIDE SEQUENCE [LARGE SCALE GENOMIC DNA]</scope>
    <source>
        <strain evidence="1 2">DSM 21350</strain>
    </source>
</reference>
<keyword evidence="2" id="KW-1185">Reference proteome</keyword>
<dbReference type="EMBL" id="JACCBG010000001">
    <property type="protein sequence ID" value="NYD42311.1"/>
    <property type="molecule type" value="Genomic_DNA"/>
</dbReference>
<evidence type="ECO:0000313" key="1">
    <source>
        <dbReference type="EMBL" id="NYD42311.1"/>
    </source>
</evidence>
<dbReference type="AlphaFoldDB" id="A0A7Y9E6X1"/>
<protein>
    <recommendedName>
        <fullName evidence="3">Peptidase MA-like domain-containing protein</fullName>
    </recommendedName>
</protein>
<proteinExistence type="predicted"/>
<name>A0A7Y9E6X1_9ACTN</name>
<dbReference type="RefSeq" id="WP_179663962.1">
    <property type="nucleotide sequence ID" value="NZ_JACCBG010000001.1"/>
</dbReference>
<organism evidence="1 2">
    <name type="scientific">Nocardioides panaciterrulae</name>
    <dbReference type="NCBI Taxonomy" id="661492"/>
    <lineage>
        <taxon>Bacteria</taxon>
        <taxon>Bacillati</taxon>
        <taxon>Actinomycetota</taxon>
        <taxon>Actinomycetes</taxon>
        <taxon>Propionibacteriales</taxon>
        <taxon>Nocardioidaceae</taxon>
        <taxon>Nocardioides</taxon>
    </lineage>
</organism>
<evidence type="ECO:0008006" key="3">
    <source>
        <dbReference type="Google" id="ProtNLM"/>
    </source>
</evidence>
<comment type="caution">
    <text evidence="1">The sequence shown here is derived from an EMBL/GenBank/DDBJ whole genome shotgun (WGS) entry which is preliminary data.</text>
</comment>
<sequence>MAGLSLSVLVVVGLVAWAVLDRQPYVAQPSRHEAARAQPAAAADALHRLERAVDRGHPAAARALAPTGDQAAARLLGGVVANARRLHVEDFTLRYVDEEGGVAPGGGWSASVAATWRFAGFDRTPAHAETTVRFVAHGPEVTIAGVGGGDHRTPLWLSGPVQVRRSPATLVLVAGPAGEADAYARRARTALTVVRRVLPRWRSGLVVEVPASAQALDRTLDADPGQYANIAAVTATVDGSTRTDAPVHVFVNPAVFGELRPQGAQVVMSHEAVHVATGAATSAMPLWLVEGFADYVALRDVDLPLRTTAGGIIRQVRRHGPPEHLPGAAEFDTTTTHLGATYESAWLACRLVARTAGQAALVRLYDDVRAGDPLGRALRADTGLTTADLTHRWRTLLSDLAS</sequence>
<evidence type="ECO:0000313" key="2">
    <source>
        <dbReference type="Proteomes" id="UP000535511"/>
    </source>
</evidence>
<dbReference type="Proteomes" id="UP000535511">
    <property type="component" value="Unassembled WGS sequence"/>
</dbReference>
<gene>
    <name evidence="1" type="ORF">BJZ21_002394</name>
</gene>
<accession>A0A7Y9E6X1</accession>